<evidence type="ECO:0000256" key="2">
    <source>
        <dbReference type="ARBA" id="ARBA00023002"/>
    </source>
</evidence>
<keyword evidence="5" id="KW-1185">Reference proteome</keyword>
<dbReference type="CDD" id="cd08249">
    <property type="entry name" value="enoyl_reductase_like"/>
    <property type="match status" value="1"/>
</dbReference>
<dbReference type="Gene3D" id="3.40.50.720">
    <property type="entry name" value="NAD(P)-binding Rossmann-like Domain"/>
    <property type="match status" value="1"/>
</dbReference>
<feature type="domain" description="Enoyl reductase (ER)" evidence="3">
    <location>
        <begin position="15"/>
        <end position="343"/>
    </location>
</feature>
<dbReference type="InterPro" id="IPR036291">
    <property type="entry name" value="NAD(P)-bd_dom_sf"/>
</dbReference>
<reference evidence="4" key="1">
    <citation type="submission" date="2022-11" db="EMBL/GenBank/DDBJ databases">
        <authorList>
            <person name="Petersen C."/>
        </authorList>
    </citation>
    <scope>NUCLEOTIDE SEQUENCE</scope>
    <source>
        <strain evidence="4">IBT 30761</strain>
    </source>
</reference>
<keyword evidence="2" id="KW-0560">Oxidoreductase</keyword>
<dbReference type="InterPro" id="IPR047122">
    <property type="entry name" value="Trans-enoyl_RdTase-like"/>
</dbReference>
<dbReference type="PANTHER" id="PTHR45348:SF2">
    <property type="entry name" value="ZINC-TYPE ALCOHOL DEHYDROGENASE-LIKE PROTEIN C2E1P3.01"/>
    <property type="match status" value="1"/>
</dbReference>
<comment type="similarity">
    <text evidence="1">Belongs to the zinc-containing alcohol dehydrogenase family.</text>
</comment>
<comment type="caution">
    <text evidence="4">The sequence shown here is derived from an EMBL/GenBank/DDBJ whole genome shotgun (WGS) entry which is preliminary data.</text>
</comment>
<dbReference type="OrthoDB" id="9992527at2759"/>
<proteinExistence type="inferred from homology"/>
<dbReference type="SUPFAM" id="SSF50129">
    <property type="entry name" value="GroES-like"/>
    <property type="match status" value="1"/>
</dbReference>
<dbReference type="PANTHER" id="PTHR45348">
    <property type="entry name" value="HYPOTHETICAL OXIDOREDUCTASE (EUROFUNG)"/>
    <property type="match status" value="1"/>
</dbReference>
<sequence length="355" mass="38342">MVPPTQKALIVTEVGKPLTLTTDWPVPQPGAKQVQIRVMVAGPNPHDQKARDTGLFIAENLPAVPGNDVVGQIVQVGSDVTGFSVGEKVFGQAGLLPDYTQNGFQEYAVLDTDFIAKVPDGFTVDDVASLPTNLLATVIAFFSPSFFGLPAPWTSTAAVAAPEGDTILVLGGGSNCGKFGIQLAVLAGFGRIVVVGGDETELKSYGATHVIDRHRTPSETVSRIREIVGDDLLYAYDTVNPPATQVVGINALSSTRKGKIARLLPIGPIDESQVEKKSAGYEVWHILSAPHLHAELCKSFWEHVPRLLREGQIKPAAYKRVDGWDAEEVNEILDAYRDGKKITKTHFHIWNGEEF</sequence>
<dbReference type="Gene3D" id="3.90.180.10">
    <property type="entry name" value="Medium-chain alcohol dehydrogenases, catalytic domain"/>
    <property type="match status" value="1"/>
</dbReference>
<dbReference type="Pfam" id="PF00107">
    <property type="entry name" value="ADH_zinc_N"/>
    <property type="match status" value="1"/>
</dbReference>
<name>A0A9W9KLX7_9EURO</name>
<dbReference type="Proteomes" id="UP001149074">
    <property type="component" value="Unassembled WGS sequence"/>
</dbReference>
<evidence type="ECO:0000259" key="3">
    <source>
        <dbReference type="SMART" id="SM00829"/>
    </source>
</evidence>
<dbReference type="Pfam" id="PF08240">
    <property type="entry name" value="ADH_N"/>
    <property type="match status" value="1"/>
</dbReference>
<organism evidence="4 5">
    <name type="scientific">Penicillium argentinense</name>
    <dbReference type="NCBI Taxonomy" id="1131581"/>
    <lineage>
        <taxon>Eukaryota</taxon>
        <taxon>Fungi</taxon>
        <taxon>Dikarya</taxon>
        <taxon>Ascomycota</taxon>
        <taxon>Pezizomycotina</taxon>
        <taxon>Eurotiomycetes</taxon>
        <taxon>Eurotiomycetidae</taxon>
        <taxon>Eurotiales</taxon>
        <taxon>Aspergillaceae</taxon>
        <taxon>Penicillium</taxon>
    </lineage>
</organism>
<dbReference type="InterPro" id="IPR011032">
    <property type="entry name" value="GroES-like_sf"/>
</dbReference>
<dbReference type="GO" id="GO:0016651">
    <property type="term" value="F:oxidoreductase activity, acting on NAD(P)H"/>
    <property type="evidence" value="ECO:0007669"/>
    <property type="project" value="InterPro"/>
</dbReference>
<gene>
    <name evidence="4" type="ORF">N7532_002179</name>
</gene>
<dbReference type="EMBL" id="JAPQKI010000002">
    <property type="protein sequence ID" value="KAJ5111644.1"/>
    <property type="molecule type" value="Genomic_DNA"/>
</dbReference>
<accession>A0A9W9KLX7</accession>
<dbReference type="SUPFAM" id="SSF51735">
    <property type="entry name" value="NAD(P)-binding Rossmann-fold domains"/>
    <property type="match status" value="1"/>
</dbReference>
<dbReference type="AlphaFoldDB" id="A0A9W9KLX7"/>
<dbReference type="RefSeq" id="XP_056479714.1">
    <property type="nucleotide sequence ID" value="XM_056614673.1"/>
</dbReference>
<evidence type="ECO:0000313" key="4">
    <source>
        <dbReference type="EMBL" id="KAJ5111644.1"/>
    </source>
</evidence>
<dbReference type="GeneID" id="81353652"/>
<protein>
    <recommendedName>
        <fullName evidence="3">Enoyl reductase (ER) domain-containing protein</fullName>
    </recommendedName>
</protein>
<reference evidence="4" key="2">
    <citation type="journal article" date="2023" name="IMA Fungus">
        <title>Comparative genomic study of the Penicillium genus elucidates a diverse pangenome and 15 lateral gene transfer events.</title>
        <authorList>
            <person name="Petersen C."/>
            <person name="Sorensen T."/>
            <person name="Nielsen M.R."/>
            <person name="Sondergaard T.E."/>
            <person name="Sorensen J.L."/>
            <person name="Fitzpatrick D.A."/>
            <person name="Frisvad J.C."/>
            <person name="Nielsen K.L."/>
        </authorList>
    </citation>
    <scope>NUCLEOTIDE SEQUENCE</scope>
    <source>
        <strain evidence="4">IBT 30761</strain>
    </source>
</reference>
<dbReference type="InterPro" id="IPR013154">
    <property type="entry name" value="ADH-like_N"/>
</dbReference>
<dbReference type="InterPro" id="IPR013149">
    <property type="entry name" value="ADH-like_C"/>
</dbReference>
<dbReference type="SMART" id="SM00829">
    <property type="entry name" value="PKS_ER"/>
    <property type="match status" value="1"/>
</dbReference>
<evidence type="ECO:0000313" key="5">
    <source>
        <dbReference type="Proteomes" id="UP001149074"/>
    </source>
</evidence>
<evidence type="ECO:0000256" key="1">
    <source>
        <dbReference type="ARBA" id="ARBA00008072"/>
    </source>
</evidence>
<dbReference type="InterPro" id="IPR020843">
    <property type="entry name" value="ER"/>
</dbReference>